<keyword evidence="2" id="KW-0472">Membrane</keyword>
<evidence type="ECO:0000313" key="4">
    <source>
        <dbReference type="RefSeq" id="XP_017328754.1"/>
    </source>
</evidence>
<name>A0A2D0RDZ0_ICTPU</name>
<feature type="transmembrane region" description="Helical" evidence="2">
    <location>
        <begin position="177"/>
        <end position="197"/>
    </location>
</feature>
<dbReference type="Pfam" id="PF13445">
    <property type="entry name" value="zf-RING_UBOX"/>
    <property type="match status" value="1"/>
</dbReference>
<dbReference type="InterPro" id="IPR017907">
    <property type="entry name" value="Znf_RING_CS"/>
</dbReference>
<proteinExistence type="predicted"/>
<dbReference type="PROSITE" id="PS00518">
    <property type="entry name" value="ZF_RING_1"/>
    <property type="match status" value="1"/>
</dbReference>
<dbReference type="OMA" id="MHPDRPY"/>
<dbReference type="InterPro" id="IPR001841">
    <property type="entry name" value="Znf_RING"/>
</dbReference>
<dbReference type="GeneID" id="108268347"/>
<keyword evidence="2" id="KW-1133">Transmembrane helix</keyword>
<dbReference type="PROSITE" id="PS50089">
    <property type="entry name" value="ZF_RING_2"/>
    <property type="match status" value="1"/>
</dbReference>
<evidence type="ECO:0000313" key="3">
    <source>
        <dbReference type="Proteomes" id="UP000221080"/>
    </source>
</evidence>
<dbReference type="InterPro" id="IPR051435">
    <property type="entry name" value="RING_finger_E3_ubiq-ligases"/>
</dbReference>
<dbReference type="KEGG" id="ipu:108268347"/>
<accession>A0A2D0RDZ0</accession>
<reference evidence="4" key="2">
    <citation type="submission" date="2025-08" db="UniProtKB">
        <authorList>
            <consortium name="RefSeq"/>
        </authorList>
    </citation>
    <scope>IDENTIFICATION</scope>
    <source>
        <tissue evidence="4">Blood</tissue>
    </source>
</reference>
<dbReference type="GO" id="GO:0061630">
    <property type="term" value="F:ubiquitin protein ligase activity"/>
    <property type="evidence" value="ECO:0007669"/>
    <property type="project" value="TreeGrafter"/>
</dbReference>
<organism evidence="3 4">
    <name type="scientific">Ictalurus punctatus</name>
    <name type="common">Channel catfish</name>
    <name type="synonym">Silurus punctatus</name>
    <dbReference type="NCBI Taxonomy" id="7998"/>
    <lineage>
        <taxon>Eukaryota</taxon>
        <taxon>Metazoa</taxon>
        <taxon>Chordata</taxon>
        <taxon>Craniata</taxon>
        <taxon>Vertebrata</taxon>
        <taxon>Euteleostomi</taxon>
        <taxon>Actinopterygii</taxon>
        <taxon>Neopterygii</taxon>
        <taxon>Teleostei</taxon>
        <taxon>Ostariophysi</taxon>
        <taxon>Siluriformes</taxon>
        <taxon>Ictaluridae</taxon>
        <taxon>Ictalurus</taxon>
    </lineage>
</organism>
<protein>
    <submittedName>
        <fullName evidence="4">RING finger domain-containing protein</fullName>
    </submittedName>
</protein>
<sequence length="203" mass="22313">MSVAPVPVTTSAKEEISASGDSPEVECPVCYQEYDQECKLPRMLECLHVFCTECLHNIQLSPLHPPDPNSPPSISCPLCRHTTPLEGGDAHSLPCNSRILAQLPSVAFRLPVSVSTRLTTVTQRVILSLESRDARFIILPTVSLRVEQMAEGSSTPGSIATTVEGLRRRKNLMCIQLLVIIFWMLFVLACVVGVLFGPNLFRN</sequence>
<dbReference type="InterPro" id="IPR013083">
    <property type="entry name" value="Znf_RING/FYVE/PHD"/>
</dbReference>
<dbReference type="Gene3D" id="3.30.40.10">
    <property type="entry name" value="Zinc/RING finger domain, C3HC4 (zinc finger)"/>
    <property type="match status" value="1"/>
</dbReference>
<evidence type="ECO:0000256" key="1">
    <source>
        <dbReference type="SAM" id="MobiDB-lite"/>
    </source>
</evidence>
<dbReference type="PANTHER" id="PTHR22791">
    <property type="entry name" value="RING-TYPE DOMAIN-CONTAINING PROTEIN"/>
    <property type="match status" value="1"/>
</dbReference>
<keyword evidence="3" id="KW-1185">Reference proteome</keyword>
<dbReference type="SUPFAM" id="SSF57850">
    <property type="entry name" value="RING/U-box"/>
    <property type="match status" value="1"/>
</dbReference>
<dbReference type="AlphaFoldDB" id="A0A2D0RDZ0"/>
<keyword evidence="2" id="KW-0812">Transmembrane</keyword>
<dbReference type="SMART" id="SM00184">
    <property type="entry name" value="RING"/>
    <property type="match status" value="1"/>
</dbReference>
<dbReference type="OrthoDB" id="264520at2759"/>
<dbReference type="InterPro" id="IPR027370">
    <property type="entry name" value="Znf-RING_euk"/>
</dbReference>
<dbReference type="RefSeq" id="XP_017328754.1">
    <property type="nucleotide sequence ID" value="XM_017473265.3"/>
</dbReference>
<dbReference type="GO" id="GO:0016567">
    <property type="term" value="P:protein ubiquitination"/>
    <property type="evidence" value="ECO:0007669"/>
    <property type="project" value="TreeGrafter"/>
</dbReference>
<dbReference type="Proteomes" id="UP000221080">
    <property type="component" value="Chromosome 7"/>
</dbReference>
<reference evidence="3" key="1">
    <citation type="journal article" date="2016" name="Nat. Commun.">
        <title>The channel catfish genome sequence provides insights into the evolution of scale formation in teleosts.</title>
        <authorList>
            <person name="Liu Z."/>
            <person name="Liu S."/>
            <person name="Yao J."/>
            <person name="Bao L."/>
            <person name="Zhang J."/>
            <person name="Li Y."/>
            <person name="Jiang C."/>
            <person name="Sun L."/>
            <person name="Wang R."/>
            <person name="Zhang Y."/>
            <person name="Zhou T."/>
            <person name="Zeng Q."/>
            <person name="Fu Q."/>
            <person name="Gao S."/>
            <person name="Li N."/>
            <person name="Koren S."/>
            <person name="Jiang Y."/>
            <person name="Zimin A."/>
            <person name="Xu P."/>
            <person name="Phillippy A.M."/>
            <person name="Geng X."/>
            <person name="Song L."/>
            <person name="Sun F."/>
            <person name="Li C."/>
            <person name="Wang X."/>
            <person name="Chen A."/>
            <person name="Jin Y."/>
            <person name="Yuan Z."/>
            <person name="Yang Y."/>
            <person name="Tan S."/>
            <person name="Peatman E."/>
            <person name="Lu J."/>
            <person name="Qin Z."/>
            <person name="Dunham R."/>
            <person name="Li Z."/>
            <person name="Sonstegard T."/>
            <person name="Feng J."/>
            <person name="Danzmann R.G."/>
            <person name="Schroeder S."/>
            <person name="Scheffler B."/>
            <person name="Duke M.V."/>
            <person name="Ballard L."/>
            <person name="Kucuktas H."/>
            <person name="Kaltenboeck L."/>
            <person name="Liu H."/>
            <person name="Armbruster J."/>
            <person name="Xie Y."/>
            <person name="Kirby M.L."/>
            <person name="Tian Y."/>
            <person name="Flanagan M.E."/>
            <person name="Mu W."/>
            <person name="Waldbieser G.C."/>
        </authorList>
    </citation>
    <scope>NUCLEOTIDE SEQUENCE [LARGE SCALE GENOMIC DNA]</scope>
    <source>
        <strain evidence="3">SDA103</strain>
    </source>
</reference>
<feature type="region of interest" description="Disordered" evidence="1">
    <location>
        <begin position="1"/>
        <end position="24"/>
    </location>
</feature>
<dbReference type="PANTHER" id="PTHR22791:SF22">
    <property type="entry name" value="RING FINGER PROTEIN 222-LIKE ISOFORM X1"/>
    <property type="match status" value="1"/>
</dbReference>
<gene>
    <name evidence="4" type="primary">si:ch73-335l21.2</name>
</gene>
<evidence type="ECO:0000256" key="2">
    <source>
        <dbReference type="SAM" id="Phobius"/>
    </source>
</evidence>